<feature type="compositionally biased region" description="Polar residues" evidence="2">
    <location>
        <begin position="97"/>
        <end position="108"/>
    </location>
</feature>
<feature type="region of interest" description="Disordered" evidence="2">
    <location>
        <begin position="257"/>
        <end position="282"/>
    </location>
</feature>
<keyword evidence="3" id="KW-0472">Membrane</keyword>
<name>A0ABU2NFZ9_9PSEU</name>
<dbReference type="Proteomes" id="UP001183202">
    <property type="component" value="Unassembled WGS sequence"/>
</dbReference>
<dbReference type="Gene3D" id="2.40.100.10">
    <property type="entry name" value="Cyclophilin-like"/>
    <property type="match status" value="1"/>
</dbReference>
<evidence type="ECO:0000256" key="3">
    <source>
        <dbReference type="SAM" id="Phobius"/>
    </source>
</evidence>
<comment type="function">
    <text evidence="1">PPIases accelerate the folding of proteins. It catalyzes the cis-trans isomerization of proline imidic peptide bonds in oligopeptides.</text>
</comment>
<evidence type="ECO:0000313" key="5">
    <source>
        <dbReference type="EMBL" id="MDT0352804.1"/>
    </source>
</evidence>
<comment type="caution">
    <text evidence="5">The sequence shown here is derived from an EMBL/GenBank/DDBJ whole genome shotgun (WGS) entry which is preliminary data.</text>
</comment>
<dbReference type="EMBL" id="JAVREJ010000021">
    <property type="protein sequence ID" value="MDT0352804.1"/>
    <property type="molecule type" value="Genomic_DNA"/>
</dbReference>
<dbReference type="PANTHER" id="PTHR45625:SF3">
    <property type="entry name" value="PEPTIDYL-PROLYL CIS-TRANS ISOMERASE B-RELATED"/>
    <property type="match status" value="1"/>
</dbReference>
<feature type="transmembrane region" description="Helical" evidence="3">
    <location>
        <begin position="32"/>
        <end position="54"/>
    </location>
</feature>
<dbReference type="PANTHER" id="PTHR45625">
    <property type="entry name" value="PEPTIDYL-PROLYL CIS-TRANS ISOMERASE-RELATED"/>
    <property type="match status" value="1"/>
</dbReference>
<feature type="region of interest" description="Disordered" evidence="2">
    <location>
        <begin position="1"/>
        <end position="22"/>
    </location>
</feature>
<dbReference type="EC" id="5.2.1.8" evidence="5"/>
<gene>
    <name evidence="5" type="ORF">RM445_25090</name>
</gene>
<sequence>MATNQMRRDAAKRKLASQQARRAQQAARRRRIAVISSAAVVVVVLVAVVLLSTIGRGGDDAPASAAPSDAANASTAAAQPAATGPGTCAYPSDGNAAKQNTPPSTEGVSNEGDASVALATSAGPIGLTLNRAEAPCTVNSFVSLAGQGYFDGTSCHRLTTGEGLKVLQCGDPTGTGTGGPGYTIPDEAPTTLAPSPSGGGTVTYPRGTLAMAKTAQPNSGGSQFFLVYADSTLPPDYTVFGTIDEAGLATIDKVAAAGTDDSNGTGDGKPKTPIEIQTVTVS</sequence>
<protein>
    <submittedName>
        <fullName evidence="5">Peptidylprolyl isomerase</fullName>
        <ecNumber evidence="5">5.2.1.8</ecNumber>
    </submittedName>
</protein>
<feature type="region of interest" description="Disordered" evidence="2">
    <location>
        <begin position="76"/>
        <end position="111"/>
    </location>
</feature>
<keyword evidence="5" id="KW-0413">Isomerase</keyword>
<evidence type="ECO:0000256" key="2">
    <source>
        <dbReference type="SAM" id="MobiDB-lite"/>
    </source>
</evidence>
<dbReference type="InterPro" id="IPR029000">
    <property type="entry name" value="Cyclophilin-like_dom_sf"/>
</dbReference>
<dbReference type="Pfam" id="PF00160">
    <property type="entry name" value="Pro_isomerase"/>
    <property type="match status" value="1"/>
</dbReference>
<dbReference type="GO" id="GO:0003755">
    <property type="term" value="F:peptidyl-prolyl cis-trans isomerase activity"/>
    <property type="evidence" value="ECO:0007669"/>
    <property type="project" value="UniProtKB-EC"/>
</dbReference>
<dbReference type="InterPro" id="IPR044666">
    <property type="entry name" value="Cyclophilin_A-like"/>
</dbReference>
<evidence type="ECO:0000259" key="4">
    <source>
        <dbReference type="PROSITE" id="PS50072"/>
    </source>
</evidence>
<evidence type="ECO:0000313" key="6">
    <source>
        <dbReference type="Proteomes" id="UP001183202"/>
    </source>
</evidence>
<evidence type="ECO:0000256" key="1">
    <source>
        <dbReference type="ARBA" id="ARBA00002388"/>
    </source>
</evidence>
<keyword evidence="6" id="KW-1185">Reference proteome</keyword>
<dbReference type="InterPro" id="IPR002130">
    <property type="entry name" value="Cyclophilin-type_PPIase_dom"/>
</dbReference>
<dbReference type="SUPFAM" id="SSF50891">
    <property type="entry name" value="Cyclophilin-like"/>
    <property type="match status" value="1"/>
</dbReference>
<organism evidence="5 6">
    <name type="scientific">Pseudonocardia charpentierae</name>
    <dbReference type="NCBI Taxonomy" id="3075545"/>
    <lineage>
        <taxon>Bacteria</taxon>
        <taxon>Bacillati</taxon>
        <taxon>Actinomycetota</taxon>
        <taxon>Actinomycetes</taxon>
        <taxon>Pseudonocardiales</taxon>
        <taxon>Pseudonocardiaceae</taxon>
        <taxon>Pseudonocardia</taxon>
    </lineage>
</organism>
<accession>A0ABU2NFZ9</accession>
<reference evidence="6" key="1">
    <citation type="submission" date="2023-07" db="EMBL/GenBank/DDBJ databases">
        <title>30 novel species of actinomycetes from the DSMZ collection.</title>
        <authorList>
            <person name="Nouioui I."/>
        </authorList>
    </citation>
    <scope>NUCLEOTIDE SEQUENCE [LARGE SCALE GENOMIC DNA]</scope>
    <source>
        <strain evidence="6">DSM 45834</strain>
    </source>
</reference>
<keyword evidence="3" id="KW-1133">Transmembrane helix</keyword>
<feature type="compositionally biased region" description="Low complexity" evidence="2">
    <location>
        <begin position="76"/>
        <end position="89"/>
    </location>
</feature>
<dbReference type="PROSITE" id="PS50072">
    <property type="entry name" value="CSA_PPIASE_2"/>
    <property type="match status" value="1"/>
</dbReference>
<keyword evidence="3" id="KW-0812">Transmembrane</keyword>
<feature type="domain" description="PPIase cyclophilin-type" evidence="4">
    <location>
        <begin position="120"/>
        <end position="281"/>
    </location>
</feature>
<proteinExistence type="predicted"/>